<gene>
    <name evidence="2" type="ORF">FPAR1323_LOCUS614</name>
</gene>
<dbReference type="AlphaFoldDB" id="A0A7S2F9Q7"/>
<organism evidence="2">
    <name type="scientific">Florenciella parvula</name>
    <dbReference type="NCBI Taxonomy" id="236787"/>
    <lineage>
        <taxon>Eukaryota</taxon>
        <taxon>Sar</taxon>
        <taxon>Stramenopiles</taxon>
        <taxon>Ochrophyta</taxon>
        <taxon>Dictyochophyceae</taxon>
        <taxon>Florenciellales</taxon>
        <taxon>Florenciella</taxon>
    </lineage>
</organism>
<dbReference type="EMBL" id="HBGT01001160">
    <property type="protein sequence ID" value="CAD9381372.1"/>
    <property type="molecule type" value="Transcribed_RNA"/>
</dbReference>
<evidence type="ECO:0000313" key="2">
    <source>
        <dbReference type="EMBL" id="CAD9381372.1"/>
    </source>
</evidence>
<sequence>MPVFAPGLSFSPELVEAMESMKAADSHWVAYAYTISRQRSEITRIGRRLHDSPDPFREGRERRAADAMAAADAERLALVAQFGHPMEARKHTTNMVGRPKTIISSIPGFDEPRKKPPPKPNRKPPGPIEHWDTVLRYEFAQFLGPEEMLIMAITGSAWYELCASELLWEILCLRLDATTFVNKQSKRHQTVAVRDPGYADGRGWASACMFAWSWKEMVWSLPIDRPRFILVDFMNCPGMSEATPSRRHPMQTAMSILPKTQSAAFALGRVILLIYWDPAAAILSHRFPQLEHLRLMEQHRKQVIPDVTHFLHCRRQEDLRLNRVTAWLKLGHGFEGRTLLEHEGAFDAELVQSEEYKEARGKSASAGAIARY</sequence>
<protein>
    <recommendedName>
        <fullName evidence="3">F-box domain-containing protein</fullName>
    </recommendedName>
</protein>
<feature type="region of interest" description="Disordered" evidence="1">
    <location>
        <begin position="101"/>
        <end position="128"/>
    </location>
</feature>
<evidence type="ECO:0000256" key="1">
    <source>
        <dbReference type="SAM" id="MobiDB-lite"/>
    </source>
</evidence>
<proteinExistence type="predicted"/>
<name>A0A7S2F9Q7_9STRA</name>
<accession>A0A7S2F9Q7</accession>
<reference evidence="2" key="1">
    <citation type="submission" date="2021-01" db="EMBL/GenBank/DDBJ databases">
        <authorList>
            <person name="Corre E."/>
            <person name="Pelletier E."/>
            <person name="Niang G."/>
            <person name="Scheremetjew M."/>
            <person name="Finn R."/>
            <person name="Kale V."/>
            <person name="Holt S."/>
            <person name="Cochrane G."/>
            <person name="Meng A."/>
            <person name="Brown T."/>
            <person name="Cohen L."/>
        </authorList>
    </citation>
    <scope>NUCLEOTIDE SEQUENCE</scope>
    <source>
        <strain evidence="2">RCC1693</strain>
    </source>
</reference>
<evidence type="ECO:0008006" key="3">
    <source>
        <dbReference type="Google" id="ProtNLM"/>
    </source>
</evidence>